<dbReference type="Proteomes" id="UP001437256">
    <property type="component" value="Unassembled WGS sequence"/>
</dbReference>
<accession>A0ABR3A1I4</accession>
<reference evidence="1 2" key="1">
    <citation type="submission" date="2024-05" db="EMBL/GenBank/DDBJ databases">
        <title>A draft genome resource for the thread blight pathogen Marasmius tenuissimus strain MS-2.</title>
        <authorList>
            <person name="Yulfo-Soto G.E."/>
            <person name="Baruah I.K."/>
            <person name="Amoako-Attah I."/>
            <person name="Bukari Y."/>
            <person name="Meinhardt L.W."/>
            <person name="Bailey B.A."/>
            <person name="Cohen S.P."/>
        </authorList>
    </citation>
    <scope>NUCLEOTIDE SEQUENCE [LARGE SCALE GENOMIC DNA]</scope>
    <source>
        <strain evidence="1 2">MS-2</strain>
    </source>
</reference>
<protein>
    <submittedName>
        <fullName evidence="1">Uncharacterized protein</fullName>
    </submittedName>
</protein>
<name>A0ABR3A1I4_9AGAR</name>
<dbReference type="EMBL" id="JBBXMP010000035">
    <property type="protein sequence ID" value="KAL0066417.1"/>
    <property type="molecule type" value="Genomic_DNA"/>
</dbReference>
<evidence type="ECO:0000313" key="1">
    <source>
        <dbReference type="EMBL" id="KAL0066417.1"/>
    </source>
</evidence>
<proteinExistence type="predicted"/>
<sequence length="91" mass="10260">MPWVDTEERTPELDALVEKVVRSRWWADSAVVKPFVRWKHVCISRHTLGGTILDNLPDDDDGDLLSPEAVARMNVIAAEGLSLDFESEEVL</sequence>
<comment type="caution">
    <text evidence="1">The sequence shown here is derived from an EMBL/GenBank/DDBJ whole genome shotgun (WGS) entry which is preliminary data.</text>
</comment>
<keyword evidence="2" id="KW-1185">Reference proteome</keyword>
<organism evidence="1 2">
    <name type="scientific">Marasmius tenuissimus</name>
    <dbReference type="NCBI Taxonomy" id="585030"/>
    <lineage>
        <taxon>Eukaryota</taxon>
        <taxon>Fungi</taxon>
        <taxon>Dikarya</taxon>
        <taxon>Basidiomycota</taxon>
        <taxon>Agaricomycotina</taxon>
        <taxon>Agaricomycetes</taxon>
        <taxon>Agaricomycetidae</taxon>
        <taxon>Agaricales</taxon>
        <taxon>Marasmiineae</taxon>
        <taxon>Marasmiaceae</taxon>
        <taxon>Marasmius</taxon>
    </lineage>
</organism>
<gene>
    <name evidence="1" type="ORF">AAF712_006459</name>
</gene>
<evidence type="ECO:0000313" key="2">
    <source>
        <dbReference type="Proteomes" id="UP001437256"/>
    </source>
</evidence>